<gene>
    <name evidence="1" type="ORF">SAMN04488055_5503</name>
</gene>
<evidence type="ECO:0000313" key="2">
    <source>
        <dbReference type="Proteomes" id="UP000185003"/>
    </source>
</evidence>
<dbReference type="Pfam" id="PF11284">
    <property type="entry name" value="DUF3085"/>
    <property type="match status" value="1"/>
</dbReference>
<dbReference type="OrthoDB" id="676999at2"/>
<sequence>MATLVFKNSNLKEILNVIKEATVFRASLSEKIIAYEENSGKEYDFDPKIDLELYSTHNRPTVWLVKDRGIYIMSSALVDEACKKDIPVCYAEGFHPNNKNCYEKCRAAMGGDDFVESIPFEQDLQEGISQGADLYIKVTTQHIDIILKYPTGG</sequence>
<accession>A0A1N6KBJ6</accession>
<dbReference type="STRING" id="536979.SAMN04488055_5503"/>
<protein>
    <recommendedName>
        <fullName evidence="3">DUF3085 domain-containing protein</fullName>
    </recommendedName>
</protein>
<dbReference type="RefSeq" id="WP_074242727.1">
    <property type="nucleotide sequence ID" value="NZ_FSRA01000002.1"/>
</dbReference>
<keyword evidence="2" id="KW-1185">Reference proteome</keyword>
<dbReference type="Proteomes" id="UP000185003">
    <property type="component" value="Unassembled WGS sequence"/>
</dbReference>
<reference evidence="1 2" key="1">
    <citation type="submission" date="2016-11" db="EMBL/GenBank/DDBJ databases">
        <authorList>
            <person name="Jaros S."/>
            <person name="Januszkiewicz K."/>
            <person name="Wedrychowicz H."/>
        </authorList>
    </citation>
    <scope>NUCLEOTIDE SEQUENCE [LARGE SCALE GENOMIC DNA]</scope>
    <source>
        <strain evidence="1 2">DSM 24787</strain>
    </source>
</reference>
<evidence type="ECO:0000313" key="1">
    <source>
        <dbReference type="EMBL" id="SIO53911.1"/>
    </source>
</evidence>
<dbReference type="InterPro" id="IPR021436">
    <property type="entry name" value="DUF3085"/>
</dbReference>
<organism evidence="1 2">
    <name type="scientific">Chitinophaga niabensis</name>
    <dbReference type="NCBI Taxonomy" id="536979"/>
    <lineage>
        <taxon>Bacteria</taxon>
        <taxon>Pseudomonadati</taxon>
        <taxon>Bacteroidota</taxon>
        <taxon>Chitinophagia</taxon>
        <taxon>Chitinophagales</taxon>
        <taxon>Chitinophagaceae</taxon>
        <taxon>Chitinophaga</taxon>
    </lineage>
</organism>
<evidence type="ECO:0008006" key="3">
    <source>
        <dbReference type="Google" id="ProtNLM"/>
    </source>
</evidence>
<name>A0A1N6KBJ6_9BACT</name>
<dbReference type="AlphaFoldDB" id="A0A1N6KBJ6"/>
<dbReference type="EMBL" id="FSRA01000002">
    <property type="protein sequence ID" value="SIO53911.1"/>
    <property type="molecule type" value="Genomic_DNA"/>
</dbReference>
<proteinExistence type="predicted"/>